<dbReference type="AlphaFoldDB" id="A0A8E2EN50"/>
<evidence type="ECO:0000313" key="3">
    <source>
        <dbReference type="Proteomes" id="UP000250140"/>
    </source>
</evidence>
<organism evidence="2 3">
    <name type="scientific">Glonium stellatum</name>
    <dbReference type="NCBI Taxonomy" id="574774"/>
    <lineage>
        <taxon>Eukaryota</taxon>
        <taxon>Fungi</taxon>
        <taxon>Dikarya</taxon>
        <taxon>Ascomycota</taxon>
        <taxon>Pezizomycotina</taxon>
        <taxon>Dothideomycetes</taxon>
        <taxon>Pleosporomycetidae</taxon>
        <taxon>Gloniales</taxon>
        <taxon>Gloniaceae</taxon>
        <taxon>Glonium</taxon>
    </lineage>
</organism>
<name>A0A8E2EN50_9PEZI</name>
<protein>
    <submittedName>
        <fullName evidence="2">Uncharacterized protein</fullName>
    </submittedName>
</protein>
<dbReference type="Proteomes" id="UP000250140">
    <property type="component" value="Unassembled WGS sequence"/>
</dbReference>
<dbReference type="EMBL" id="KV751107">
    <property type="protein sequence ID" value="OCL01571.1"/>
    <property type="molecule type" value="Genomic_DNA"/>
</dbReference>
<keyword evidence="1" id="KW-0732">Signal</keyword>
<dbReference type="OrthoDB" id="3927857at2759"/>
<accession>A0A8E2EN50</accession>
<keyword evidence="3" id="KW-1185">Reference proteome</keyword>
<gene>
    <name evidence="2" type="ORF">AOQ84DRAFT_350477</name>
</gene>
<feature type="chain" id="PRO_5034960621" evidence="1">
    <location>
        <begin position="20"/>
        <end position="191"/>
    </location>
</feature>
<evidence type="ECO:0000313" key="2">
    <source>
        <dbReference type="EMBL" id="OCL01571.1"/>
    </source>
</evidence>
<proteinExistence type="predicted"/>
<reference evidence="2 3" key="1">
    <citation type="journal article" date="2016" name="Nat. Commun.">
        <title>Ectomycorrhizal ecology is imprinted in the genome of the dominant symbiotic fungus Cenococcum geophilum.</title>
        <authorList>
            <consortium name="DOE Joint Genome Institute"/>
            <person name="Peter M."/>
            <person name="Kohler A."/>
            <person name="Ohm R.A."/>
            <person name="Kuo A."/>
            <person name="Krutzmann J."/>
            <person name="Morin E."/>
            <person name="Arend M."/>
            <person name="Barry K.W."/>
            <person name="Binder M."/>
            <person name="Choi C."/>
            <person name="Clum A."/>
            <person name="Copeland A."/>
            <person name="Grisel N."/>
            <person name="Haridas S."/>
            <person name="Kipfer T."/>
            <person name="LaButti K."/>
            <person name="Lindquist E."/>
            <person name="Lipzen A."/>
            <person name="Maire R."/>
            <person name="Meier B."/>
            <person name="Mihaltcheva S."/>
            <person name="Molinier V."/>
            <person name="Murat C."/>
            <person name="Poggeler S."/>
            <person name="Quandt C.A."/>
            <person name="Sperisen C."/>
            <person name="Tritt A."/>
            <person name="Tisserant E."/>
            <person name="Crous P.W."/>
            <person name="Henrissat B."/>
            <person name="Nehls U."/>
            <person name="Egli S."/>
            <person name="Spatafora J.W."/>
            <person name="Grigoriev I.V."/>
            <person name="Martin F.M."/>
        </authorList>
    </citation>
    <scope>NUCLEOTIDE SEQUENCE [LARGE SCALE GENOMIC DNA]</scope>
    <source>
        <strain evidence="2 3">CBS 207.34</strain>
    </source>
</reference>
<evidence type="ECO:0000256" key="1">
    <source>
        <dbReference type="SAM" id="SignalP"/>
    </source>
</evidence>
<sequence>MRFGLAMVLCLASAVSALASPYHAKHTDEPCAATAANSSVALANWFECGANSFFPYPANGDWSSAYDSFFSTSLLASFNGTRYDFAGFKALYTSFNASIDRNFLEFRHGFLTVVGVPNSNDKGGFAYATGWEGGKTVIGTDLWFTDATYAVIEEDASGYGGRKIVEFREASNIPNAAAIPAGQPWSCQLPY</sequence>
<feature type="signal peptide" evidence="1">
    <location>
        <begin position="1"/>
        <end position="19"/>
    </location>
</feature>